<dbReference type="NCBIfam" id="TIGR03188">
    <property type="entry name" value="histidine_hisI"/>
    <property type="match status" value="1"/>
</dbReference>
<evidence type="ECO:0000256" key="9">
    <source>
        <dbReference type="ARBA" id="ARBA00022605"/>
    </source>
</evidence>
<comment type="pathway">
    <text evidence="5 15">Amino-acid biosynthesis; L-histidine biosynthesis; L-histidine from 5-phospho-alpha-D-ribose 1-diphosphate: step 2/9.</text>
</comment>
<keyword evidence="8 15" id="KW-0963">Cytoplasm</keyword>
<evidence type="ECO:0000256" key="3">
    <source>
        <dbReference type="ARBA" id="ARBA00004496"/>
    </source>
</evidence>
<dbReference type="Gene3D" id="3.10.20.810">
    <property type="entry name" value="Phosphoribosyl-AMP cyclohydrolase"/>
    <property type="match status" value="1"/>
</dbReference>
<keyword evidence="10 15" id="KW-0547">Nucleotide-binding</keyword>
<dbReference type="EC" id="3.6.1.31" evidence="15"/>
<evidence type="ECO:0000313" key="18">
    <source>
        <dbReference type="Proteomes" id="UP001449178"/>
    </source>
</evidence>
<accession>A0ABZ3C4Y4</accession>
<dbReference type="EMBL" id="CP150637">
    <property type="protein sequence ID" value="WZW88556.1"/>
    <property type="molecule type" value="Genomic_DNA"/>
</dbReference>
<evidence type="ECO:0000256" key="13">
    <source>
        <dbReference type="ARBA" id="ARBA00023102"/>
    </source>
</evidence>
<keyword evidence="9 15" id="KW-0028">Amino-acid biosynthesis</keyword>
<comment type="catalytic activity">
    <reaction evidence="2 15">
        <text>1-(5-phospho-beta-D-ribosyl)-ATP + H2O = 1-(5-phospho-beta-D-ribosyl)-5'-AMP + diphosphate + H(+)</text>
        <dbReference type="Rhea" id="RHEA:22828"/>
        <dbReference type="ChEBI" id="CHEBI:15377"/>
        <dbReference type="ChEBI" id="CHEBI:15378"/>
        <dbReference type="ChEBI" id="CHEBI:33019"/>
        <dbReference type="ChEBI" id="CHEBI:59457"/>
        <dbReference type="ChEBI" id="CHEBI:73183"/>
        <dbReference type="EC" id="3.6.1.31"/>
    </reaction>
</comment>
<evidence type="ECO:0000256" key="12">
    <source>
        <dbReference type="ARBA" id="ARBA00022840"/>
    </source>
</evidence>
<dbReference type="GO" id="GO:0004636">
    <property type="term" value="F:phosphoribosyl-ATP diphosphatase activity"/>
    <property type="evidence" value="ECO:0007669"/>
    <property type="project" value="UniProtKB-EC"/>
</dbReference>
<comment type="similarity">
    <text evidence="7 15">In the N-terminal section; belongs to the PRA-CH family.</text>
</comment>
<evidence type="ECO:0000256" key="2">
    <source>
        <dbReference type="ARBA" id="ARBA00001460"/>
    </source>
</evidence>
<protein>
    <recommendedName>
        <fullName evidence="15">Histidine biosynthesis bifunctional protein HisIE</fullName>
    </recommendedName>
    <domain>
        <recommendedName>
            <fullName evidence="15">Phosphoribosyl-AMP cyclohydrolase</fullName>
            <shortName evidence="15">PRA-CH</shortName>
            <ecNumber evidence="15">3.5.4.19</ecNumber>
        </recommendedName>
    </domain>
    <domain>
        <recommendedName>
            <fullName evidence="15">Phosphoribosyl-ATP pyrophosphatase</fullName>
            <shortName evidence="15">PRA-PH</shortName>
            <ecNumber evidence="15">3.6.1.31</ecNumber>
        </recommendedName>
    </domain>
</protein>
<dbReference type="Gene3D" id="1.10.287.1080">
    <property type="entry name" value="MazG-like"/>
    <property type="match status" value="1"/>
</dbReference>
<dbReference type="InterPro" id="IPR002496">
    <property type="entry name" value="PRib_AMP_CycHydrolase_dom"/>
</dbReference>
<dbReference type="CDD" id="cd11534">
    <property type="entry name" value="NTP-PPase_HisIE_like"/>
    <property type="match status" value="1"/>
</dbReference>
<evidence type="ECO:0000256" key="6">
    <source>
        <dbReference type="ARBA" id="ARBA00007731"/>
    </source>
</evidence>
<dbReference type="InterPro" id="IPR038019">
    <property type="entry name" value="PRib_AMP_CycHydrolase_sf"/>
</dbReference>
<dbReference type="GO" id="GO:0004635">
    <property type="term" value="F:phosphoribosyl-AMP cyclohydrolase activity"/>
    <property type="evidence" value="ECO:0007669"/>
    <property type="project" value="UniProtKB-EC"/>
</dbReference>
<evidence type="ECO:0000313" key="17">
    <source>
        <dbReference type="EMBL" id="WZW88556.1"/>
    </source>
</evidence>
<dbReference type="NCBIfam" id="NF002747">
    <property type="entry name" value="PRK02759.1"/>
    <property type="match status" value="1"/>
</dbReference>
<evidence type="ECO:0000256" key="7">
    <source>
        <dbReference type="ARBA" id="ARBA00008299"/>
    </source>
</evidence>
<feature type="region of interest" description="Phosphoribosyl-AMP cyclohydrolase" evidence="15">
    <location>
        <begin position="1"/>
        <end position="132"/>
    </location>
</feature>
<dbReference type="HAMAP" id="MF_01019">
    <property type="entry name" value="HisIE"/>
    <property type="match status" value="1"/>
</dbReference>
<feature type="region of interest" description="Phosphoribosyl-ATP pyrophosphohydrolase" evidence="15">
    <location>
        <begin position="133"/>
        <end position="222"/>
    </location>
</feature>
<name>A0ABZ3C4Y4_9GAMM</name>
<comment type="catalytic activity">
    <reaction evidence="1 15">
        <text>1-(5-phospho-beta-D-ribosyl)-5'-AMP + H2O = 1-(5-phospho-beta-D-ribosyl)-5-[(5-phospho-beta-D-ribosylamino)methylideneamino]imidazole-4-carboxamide</text>
        <dbReference type="Rhea" id="RHEA:20049"/>
        <dbReference type="ChEBI" id="CHEBI:15377"/>
        <dbReference type="ChEBI" id="CHEBI:58435"/>
        <dbReference type="ChEBI" id="CHEBI:59457"/>
        <dbReference type="EC" id="3.5.4.19"/>
    </reaction>
</comment>
<keyword evidence="18" id="KW-1185">Reference proteome</keyword>
<dbReference type="NCBIfam" id="NF000768">
    <property type="entry name" value="PRK00051.1"/>
    <property type="match status" value="1"/>
</dbReference>
<dbReference type="InterPro" id="IPR023019">
    <property type="entry name" value="His_synth_HisIE"/>
</dbReference>
<evidence type="ECO:0000256" key="14">
    <source>
        <dbReference type="ARBA" id="ARBA00023268"/>
    </source>
</evidence>
<sequence length="222" mass="24889">MGVQLKSNNGYQPVADPTTMIEAMKIDWDKVDHLLPVIIQDYQSAEVLMLGYMNEEALAQTFKSGKVTFFSRTKSRLWTKGESSGNFLMLVDYAMDCDQDTLLLLVNPVGETCHLGTVSCFESVSQQALWPFFARLEQLIEARKQDDPESSYTASLYASGTKRIAQKVGEEGVEVALAGTVNDREELTNEMADLLYHATVLLRDQSLSWADVLQVLQARHQQ</sequence>
<evidence type="ECO:0000256" key="4">
    <source>
        <dbReference type="ARBA" id="ARBA00005169"/>
    </source>
</evidence>
<gene>
    <name evidence="15 17" type="primary">hisIE</name>
    <name evidence="15" type="synonym">hisI</name>
    <name evidence="17" type="ORF">WMO13_04005</name>
</gene>
<organism evidence="17 18">
    <name type="scientific">Ignatzschineria larvae DSM 13226</name>
    <dbReference type="NCBI Taxonomy" id="1111732"/>
    <lineage>
        <taxon>Bacteria</taxon>
        <taxon>Pseudomonadati</taxon>
        <taxon>Pseudomonadota</taxon>
        <taxon>Gammaproteobacteria</taxon>
        <taxon>Cardiobacteriales</taxon>
        <taxon>Ignatzschineriaceae</taxon>
        <taxon>Ignatzschineria</taxon>
    </lineage>
</organism>
<comment type="pathway">
    <text evidence="4 15">Amino-acid biosynthesis; L-histidine biosynthesis; L-histidine from 5-phospho-alpha-D-ribose 1-diphosphate: step 3/9.</text>
</comment>
<evidence type="ECO:0000256" key="15">
    <source>
        <dbReference type="HAMAP-Rule" id="MF_01019"/>
    </source>
</evidence>
<keyword evidence="11 15" id="KW-0378">Hydrolase</keyword>
<evidence type="ECO:0000256" key="5">
    <source>
        <dbReference type="ARBA" id="ARBA00005204"/>
    </source>
</evidence>
<dbReference type="InterPro" id="IPR008179">
    <property type="entry name" value="HisE"/>
</dbReference>
<feature type="domain" description="Phosphoribosyl-AMP cyclohydrolase" evidence="16">
    <location>
        <begin position="49"/>
        <end position="122"/>
    </location>
</feature>
<reference evidence="17 18" key="1">
    <citation type="submission" date="2024-03" db="EMBL/GenBank/DDBJ databases">
        <title>Complete Genome Sequence and Annotation of Ignatzschineria larvae DSM 13226.</title>
        <authorList>
            <person name="Cantrell E."/>
            <person name="Burcham Z.M."/>
        </authorList>
    </citation>
    <scope>NUCLEOTIDE SEQUENCE [LARGE SCALE GENOMIC DNA]</scope>
    <source>
        <strain evidence="17 18">DSM 13226</strain>
    </source>
</reference>
<evidence type="ECO:0000259" key="16">
    <source>
        <dbReference type="Pfam" id="PF01502"/>
    </source>
</evidence>
<evidence type="ECO:0000256" key="1">
    <source>
        <dbReference type="ARBA" id="ARBA00000024"/>
    </source>
</evidence>
<dbReference type="HAMAP" id="MF_01020">
    <property type="entry name" value="HisE"/>
    <property type="match status" value="1"/>
</dbReference>
<comment type="similarity">
    <text evidence="6 15">In the C-terminal section; belongs to the PRA-PH family.</text>
</comment>
<keyword evidence="12 15" id="KW-0067">ATP-binding</keyword>
<proteinExistence type="inferred from homology"/>
<evidence type="ECO:0000256" key="10">
    <source>
        <dbReference type="ARBA" id="ARBA00022741"/>
    </source>
</evidence>
<dbReference type="Pfam" id="PF01502">
    <property type="entry name" value="PRA-CH"/>
    <property type="match status" value="1"/>
</dbReference>
<keyword evidence="13 15" id="KW-0368">Histidine biosynthesis</keyword>
<keyword evidence="14 15" id="KW-0511">Multifunctional enzyme</keyword>
<dbReference type="PANTHER" id="PTHR42945:SF9">
    <property type="entry name" value="HISTIDINE BIOSYNTHESIS BIFUNCTIONAL PROTEIN HISIE"/>
    <property type="match status" value="1"/>
</dbReference>
<dbReference type="InterPro" id="IPR021130">
    <property type="entry name" value="PRib-ATP_PPHydrolase-like"/>
</dbReference>
<evidence type="ECO:0000256" key="11">
    <source>
        <dbReference type="ARBA" id="ARBA00022801"/>
    </source>
</evidence>
<dbReference type="Pfam" id="PF01503">
    <property type="entry name" value="PRA-PH"/>
    <property type="match status" value="1"/>
</dbReference>
<dbReference type="EC" id="3.5.4.19" evidence="15"/>
<dbReference type="Proteomes" id="UP001449178">
    <property type="component" value="Chromosome"/>
</dbReference>
<dbReference type="SUPFAM" id="SSF141734">
    <property type="entry name" value="HisI-like"/>
    <property type="match status" value="1"/>
</dbReference>
<dbReference type="SUPFAM" id="SSF101386">
    <property type="entry name" value="all-alpha NTP pyrophosphatases"/>
    <property type="match status" value="1"/>
</dbReference>
<evidence type="ECO:0000256" key="8">
    <source>
        <dbReference type="ARBA" id="ARBA00022490"/>
    </source>
</evidence>
<dbReference type="PANTHER" id="PTHR42945">
    <property type="entry name" value="HISTIDINE BIOSYNTHESIS BIFUNCTIONAL PROTEIN"/>
    <property type="match status" value="1"/>
</dbReference>
<comment type="subcellular location">
    <subcellularLocation>
        <location evidence="3 15">Cytoplasm</location>
    </subcellularLocation>
</comment>